<dbReference type="Pfam" id="PF11249">
    <property type="entry name" value="DUF3047"/>
    <property type="match status" value="1"/>
</dbReference>
<evidence type="ECO:0000313" key="2">
    <source>
        <dbReference type="EMBL" id="WOJ98210.1"/>
    </source>
</evidence>
<feature type="signal peptide" evidence="1">
    <location>
        <begin position="1"/>
        <end position="30"/>
    </location>
</feature>
<protein>
    <submittedName>
        <fullName evidence="2">DUF3047 domain-containing protein</fullName>
    </submittedName>
</protein>
<evidence type="ECO:0000256" key="1">
    <source>
        <dbReference type="SAM" id="SignalP"/>
    </source>
</evidence>
<name>A0ABZ0IGK4_9GAMM</name>
<dbReference type="Gene3D" id="2.60.120.430">
    <property type="entry name" value="Galactose-binding lectin"/>
    <property type="match status" value="1"/>
</dbReference>
<dbReference type="Proteomes" id="UP001626549">
    <property type="component" value="Chromosome"/>
</dbReference>
<proteinExistence type="predicted"/>
<dbReference type="InterPro" id="IPR021409">
    <property type="entry name" value="DUF3047"/>
</dbReference>
<accession>A0ABZ0IGK4</accession>
<reference evidence="2 3" key="1">
    <citation type="submission" date="2023-10" db="EMBL/GenBank/DDBJ databases">
        <title>Two novel species belonging to the OM43/NOR5 clade.</title>
        <authorList>
            <person name="Park M."/>
        </authorList>
    </citation>
    <scope>NUCLEOTIDE SEQUENCE [LARGE SCALE GENOMIC DNA]</scope>
    <source>
        <strain evidence="2 3">IMCC45268</strain>
    </source>
</reference>
<keyword evidence="1" id="KW-0732">Signal</keyword>
<evidence type="ECO:0000313" key="3">
    <source>
        <dbReference type="Proteomes" id="UP001626549"/>
    </source>
</evidence>
<dbReference type="EMBL" id="CP136865">
    <property type="protein sequence ID" value="WOJ98210.1"/>
    <property type="molecule type" value="Genomic_DNA"/>
</dbReference>
<gene>
    <name evidence="2" type="ORF">R0137_06490</name>
</gene>
<keyword evidence="3" id="KW-1185">Reference proteome</keyword>
<sequence length="379" mass="42086">MRRRIDRKRSSLLIDAATAILLLTPLALNASDVEVAAEEVIAQYVEMPFSHSQEGWRKTGISLRSGQSATIIGDGSVNLGLPVPASASLFLWARIGEDGDVFNVASDTYTFVAQAAGELYLAVRPAGFYWTDRRGTFPADFGGVPKYPVDAQAEVYLWRGEPETALTSMADTDDARWQLALSRYTDAPKLPDEFEYLWYLGQSSVFETYEDSTHVGVRATPSNDAGIIRKALDIPLNDETLFSFDWLYEQLPARGPETEAQYHDYLSIALEFDNGQDLTWFWSSHLEAGEEFTCPLPWWDQRETHIAVQSGEAGLSTWHSHTRSVLQDYQSAVGGELPGRIVGVWVINSGVFGDKPGEAIFANLKVRNGDAVTEVFSRK</sequence>
<organism evidence="2 3">
    <name type="scientific">Congregibacter brevis</name>
    <dbReference type="NCBI Taxonomy" id="3081201"/>
    <lineage>
        <taxon>Bacteria</taxon>
        <taxon>Pseudomonadati</taxon>
        <taxon>Pseudomonadota</taxon>
        <taxon>Gammaproteobacteria</taxon>
        <taxon>Cellvibrionales</taxon>
        <taxon>Halieaceae</taxon>
        <taxon>Congregibacter</taxon>
    </lineage>
</organism>
<feature type="chain" id="PRO_5047471076" evidence="1">
    <location>
        <begin position="31"/>
        <end position="379"/>
    </location>
</feature>
<dbReference type="RefSeq" id="WP_407329469.1">
    <property type="nucleotide sequence ID" value="NZ_CP136865.1"/>
</dbReference>